<dbReference type="CDD" id="cd00200">
    <property type="entry name" value="WD40"/>
    <property type="match status" value="1"/>
</dbReference>
<gene>
    <name evidence="4" type="ORF">VNI00_015668</name>
</gene>
<dbReference type="SUPFAM" id="SSF50978">
    <property type="entry name" value="WD40 repeat-like"/>
    <property type="match status" value="1"/>
</dbReference>
<dbReference type="InterPro" id="IPR015943">
    <property type="entry name" value="WD40/YVTN_repeat-like_dom_sf"/>
</dbReference>
<evidence type="ECO:0008006" key="6">
    <source>
        <dbReference type="Google" id="ProtNLM"/>
    </source>
</evidence>
<dbReference type="InterPro" id="IPR019775">
    <property type="entry name" value="WD40_repeat_CS"/>
</dbReference>
<dbReference type="PROSITE" id="PS50082">
    <property type="entry name" value="WD_REPEATS_2"/>
    <property type="match status" value="4"/>
</dbReference>
<sequence>MKPTTPDQFFASWKFKLSHDFEVGGEPATFYPEHPKQWGSEDIHIQPPVNNDLLEEYPSTRSPPMAVSHDGTFLAVGVGSDIVIYDVPATTIHQTIRYAHAGNATSMCFRPRDNDILAVSSSFLNGQARGSATRIWDLKKERIQPRPFLDALELAVKTGSQAITSAVEWSGNSTLDSEMEKRIKPMLLAVQNELDIKEGRAYAGGSEADIFSHDGSYMLMTFVEDRNTVVVMDVPSANIRCRLVGHTDPVTWKGSNPTDTLIWTSSMDRTIRIWNAETGEHIRTLAGTQERSWACTFSPDGKLIAAGCEDRCARVWDVGSGNLIHAFDGFNDRIRSLAFSPDSQKLACGASGGTLRVFTLNTGDCLQHWQTEFEKRTAGHTGRLIQVTNVLYTCRGLLVYELNDGRVFTYDEKTNQKGQYEHGPRVTGTSGCGPFSVSRDGARLFASCFDGTIRVWAL</sequence>
<dbReference type="Gene3D" id="2.130.10.10">
    <property type="entry name" value="YVTN repeat-like/Quinoprotein amine dehydrogenase"/>
    <property type="match status" value="3"/>
</dbReference>
<dbReference type="PROSITE" id="PS00678">
    <property type="entry name" value="WD_REPEATS_1"/>
    <property type="match status" value="2"/>
</dbReference>
<keyword evidence="5" id="KW-1185">Reference proteome</keyword>
<dbReference type="Proteomes" id="UP001383192">
    <property type="component" value="Unassembled WGS sequence"/>
</dbReference>
<keyword evidence="2" id="KW-0677">Repeat</keyword>
<feature type="repeat" description="WD" evidence="3">
    <location>
        <begin position="285"/>
        <end position="326"/>
    </location>
</feature>
<evidence type="ECO:0000256" key="1">
    <source>
        <dbReference type="ARBA" id="ARBA00022574"/>
    </source>
</evidence>
<evidence type="ECO:0000313" key="5">
    <source>
        <dbReference type="Proteomes" id="UP001383192"/>
    </source>
</evidence>
<evidence type="ECO:0000256" key="2">
    <source>
        <dbReference type="ARBA" id="ARBA00022737"/>
    </source>
</evidence>
<name>A0AAW0BK56_9AGAR</name>
<dbReference type="PANTHER" id="PTHR19879:SF9">
    <property type="entry name" value="TRANSCRIPTION INITIATION FACTOR TFIID SUBUNIT 5"/>
    <property type="match status" value="1"/>
</dbReference>
<dbReference type="InterPro" id="IPR001680">
    <property type="entry name" value="WD40_rpt"/>
</dbReference>
<dbReference type="Pfam" id="PF00400">
    <property type="entry name" value="WD40"/>
    <property type="match status" value="4"/>
</dbReference>
<dbReference type="PANTHER" id="PTHR19879">
    <property type="entry name" value="TRANSCRIPTION INITIATION FACTOR TFIID"/>
    <property type="match status" value="1"/>
</dbReference>
<comment type="caution">
    <text evidence="4">The sequence shown here is derived from an EMBL/GenBank/DDBJ whole genome shotgun (WGS) entry which is preliminary data.</text>
</comment>
<dbReference type="InterPro" id="IPR036322">
    <property type="entry name" value="WD40_repeat_dom_sf"/>
</dbReference>
<dbReference type="SMART" id="SM00320">
    <property type="entry name" value="WD40"/>
    <property type="match status" value="5"/>
</dbReference>
<keyword evidence="1 3" id="KW-0853">WD repeat</keyword>
<proteinExistence type="predicted"/>
<feature type="repeat" description="WD" evidence="3">
    <location>
        <begin position="243"/>
        <end position="284"/>
    </location>
</feature>
<dbReference type="PROSITE" id="PS50294">
    <property type="entry name" value="WD_REPEATS_REGION"/>
    <property type="match status" value="2"/>
</dbReference>
<accession>A0AAW0BK56</accession>
<dbReference type="AlphaFoldDB" id="A0AAW0BK56"/>
<organism evidence="4 5">
    <name type="scientific">Paramarasmius palmivorus</name>
    <dbReference type="NCBI Taxonomy" id="297713"/>
    <lineage>
        <taxon>Eukaryota</taxon>
        <taxon>Fungi</taxon>
        <taxon>Dikarya</taxon>
        <taxon>Basidiomycota</taxon>
        <taxon>Agaricomycotina</taxon>
        <taxon>Agaricomycetes</taxon>
        <taxon>Agaricomycetidae</taxon>
        <taxon>Agaricales</taxon>
        <taxon>Marasmiineae</taxon>
        <taxon>Marasmiaceae</taxon>
        <taxon>Paramarasmius</taxon>
    </lineage>
</organism>
<protein>
    <recommendedName>
        <fullName evidence="6">WD40 repeat-like protein</fullName>
    </recommendedName>
</protein>
<dbReference type="EMBL" id="JAYKXP010000105">
    <property type="protein sequence ID" value="KAK7026433.1"/>
    <property type="molecule type" value="Genomic_DNA"/>
</dbReference>
<evidence type="ECO:0000256" key="3">
    <source>
        <dbReference type="PROSITE-ProRule" id="PRU00221"/>
    </source>
</evidence>
<reference evidence="4 5" key="1">
    <citation type="submission" date="2024-01" db="EMBL/GenBank/DDBJ databases">
        <title>A draft genome for a cacao thread blight-causing isolate of Paramarasmius palmivorus.</title>
        <authorList>
            <person name="Baruah I.K."/>
            <person name="Bukari Y."/>
            <person name="Amoako-Attah I."/>
            <person name="Meinhardt L.W."/>
            <person name="Bailey B.A."/>
            <person name="Cohen S.P."/>
        </authorList>
    </citation>
    <scope>NUCLEOTIDE SEQUENCE [LARGE SCALE GENOMIC DNA]</scope>
    <source>
        <strain evidence="4 5">GH-12</strain>
    </source>
</reference>
<evidence type="ECO:0000313" key="4">
    <source>
        <dbReference type="EMBL" id="KAK7026433.1"/>
    </source>
</evidence>
<feature type="repeat" description="WD" evidence="3">
    <location>
        <begin position="435"/>
        <end position="458"/>
    </location>
</feature>
<feature type="repeat" description="WD" evidence="3">
    <location>
        <begin position="327"/>
        <end position="368"/>
    </location>
</feature>